<organism evidence="6 7">
    <name type="scientific">Streptomyces axinellae</name>
    <dbReference type="NCBI Taxonomy" id="552788"/>
    <lineage>
        <taxon>Bacteria</taxon>
        <taxon>Bacillati</taxon>
        <taxon>Actinomycetota</taxon>
        <taxon>Actinomycetes</taxon>
        <taxon>Kitasatosporales</taxon>
        <taxon>Streptomycetaceae</taxon>
        <taxon>Streptomyces</taxon>
    </lineage>
</organism>
<reference evidence="7" key="1">
    <citation type="journal article" date="2019" name="Int. J. Syst. Evol. Microbiol.">
        <title>The Global Catalogue of Microorganisms (GCM) 10K type strain sequencing project: providing services to taxonomists for standard genome sequencing and annotation.</title>
        <authorList>
            <consortium name="The Broad Institute Genomics Platform"/>
            <consortium name="The Broad Institute Genome Sequencing Center for Infectious Disease"/>
            <person name="Wu L."/>
            <person name="Ma J."/>
        </authorList>
    </citation>
    <scope>NUCLEOTIDE SEQUENCE [LARGE SCALE GENOMIC DNA]</scope>
    <source>
        <strain evidence="7">JCM 16373</strain>
    </source>
</reference>
<dbReference type="PIRSF" id="PIRSF036990">
    <property type="entry name" value="UCP036990_CBS_BON"/>
    <property type="match status" value="1"/>
</dbReference>
<evidence type="ECO:0000313" key="6">
    <source>
        <dbReference type="EMBL" id="GAA2591945.1"/>
    </source>
</evidence>
<evidence type="ECO:0000256" key="3">
    <source>
        <dbReference type="SAM" id="MobiDB-lite"/>
    </source>
</evidence>
<dbReference type="Gene3D" id="3.30.1340.30">
    <property type="match status" value="1"/>
</dbReference>
<feature type="domain" description="BON" evidence="4">
    <location>
        <begin position="147"/>
        <end position="216"/>
    </location>
</feature>
<dbReference type="PANTHER" id="PTHR43080:SF29">
    <property type="entry name" value="OS02G0818000 PROTEIN"/>
    <property type="match status" value="1"/>
</dbReference>
<dbReference type="Pfam" id="PF00571">
    <property type="entry name" value="CBS"/>
    <property type="match status" value="2"/>
</dbReference>
<evidence type="ECO:0000313" key="7">
    <source>
        <dbReference type="Proteomes" id="UP001501447"/>
    </source>
</evidence>
<dbReference type="Proteomes" id="UP001501447">
    <property type="component" value="Unassembled WGS sequence"/>
</dbReference>
<sequence length="225" mass="23900">MSHRTVRDLMTWPAVVVSPGTGLKDTARLFAEHDISALPVVDNQERPVGVVSEGDLLRAQAELPEPASLLPVGREGHRRRGRDKRGFGTAGDLMTSPAVVVEPERTVVEAARLMRSNGIKRLPVVDESGRVTGVLSRADVLRVFLRKDSAIEDEIVDEVLAHVLGLSRTQVAVSVADGVVSLRGEVGGGDSLPLIERLCRNVDGVVDVRLDLTVAGKAGAGPAGM</sequence>
<dbReference type="PROSITE" id="PS51371">
    <property type="entry name" value="CBS"/>
    <property type="match status" value="2"/>
</dbReference>
<evidence type="ECO:0000259" key="4">
    <source>
        <dbReference type="PROSITE" id="PS50914"/>
    </source>
</evidence>
<dbReference type="PROSITE" id="PS50914">
    <property type="entry name" value="BON"/>
    <property type="match status" value="1"/>
</dbReference>
<dbReference type="Gene3D" id="3.10.580.10">
    <property type="entry name" value="CBS-domain"/>
    <property type="match status" value="1"/>
</dbReference>
<keyword evidence="7" id="KW-1185">Reference proteome</keyword>
<dbReference type="InterPro" id="IPR007055">
    <property type="entry name" value="BON_dom"/>
</dbReference>
<feature type="region of interest" description="Disordered" evidence="3">
    <location>
        <begin position="67"/>
        <end position="88"/>
    </location>
</feature>
<dbReference type="RefSeq" id="WP_344560978.1">
    <property type="nucleotide sequence ID" value="NZ_BAAARJ010000001.1"/>
</dbReference>
<proteinExistence type="predicted"/>
<name>A0ABP6C0F1_9ACTN</name>
<evidence type="ECO:0000259" key="5">
    <source>
        <dbReference type="PROSITE" id="PS51371"/>
    </source>
</evidence>
<dbReference type="CDD" id="cd04586">
    <property type="entry name" value="CBS_pair_BON_assoc"/>
    <property type="match status" value="1"/>
</dbReference>
<protein>
    <submittedName>
        <fullName evidence="6">CBS domain-containing protein</fullName>
    </submittedName>
</protein>
<dbReference type="SUPFAM" id="SSF54631">
    <property type="entry name" value="CBS-domain pair"/>
    <property type="match status" value="1"/>
</dbReference>
<accession>A0ABP6C0F1</accession>
<dbReference type="EMBL" id="BAAARJ010000001">
    <property type="protein sequence ID" value="GAA2591945.1"/>
    <property type="molecule type" value="Genomic_DNA"/>
</dbReference>
<feature type="domain" description="CBS" evidence="5">
    <location>
        <begin position="94"/>
        <end position="154"/>
    </location>
</feature>
<keyword evidence="1 2" id="KW-0129">CBS domain</keyword>
<feature type="domain" description="CBS" evidence="5">
    <location>
        <begin position="10"/>
        <end position="69"/>
    </location>
</feature>
<dbReference type="InterPro" id="IPR000644">
    <property type="entry name" value="CBS_dom"/>
</dbReference>
<evidence type="ECO:0000256" key="2">
    <source>
        <dbReference type="PROSITE-ProRule" id="PRU00703"/>
    </source>
</evidence>
<dbReference type="Pfam" id="PF04972">
    <property type="entry name" value="BON"/>
    <property type="match status" value="1"/>
</dbReference>
<dbReference type="InterPro" id="IPR017080">
    <property type="entry name" value="UCP036990_CBS_BON"/>
</dbReference>
<gene>
    <name evidence="6" type="ORF">GCM10009863_01130</name>
</gene>
<evidence type="ECO:0000256" key="1">
    <source>
        <dbReference type="ARBA" id="ARBA00023122"/>
    </source>
</evidence>
<dbReference type="InterPro" id="IPR051257">
    <property type="entry name" value="Diverse_CBS-Domain"/>
</dbReference>
<dbReference type="InterPro" id="IPR046342">
    <property type="entry name" value="CBS_dom_sf"/>
</dbReference>
<dbReference type="SMART" id="SM00116">
    <property type="entry name" value="CBS"/>
    <property type="match status" value="2"/>
</dbReference>
<comment type="caution">
    <text evidence="6">The sequence shown here is derived from an EMBL/GenBank/DDBJ whole genome shotgun (WGS) entry which is preliminary data.</text>
</comment>
<dbReference type="PANTHER" id="PTHR43080">
    <property type="entry name" value="CBS DOMAIN-CONTAINING PROTEIN CBSX3, MITOCHONDRIAL"/>
    <property type="match status" value="1"/>
</dbReference>